<proteinExistence type="predicted"/>
<evidence type="ECO:0000313" key="2">
    <source>
        <dbReference type="Proteomes" id="UP000692954"/>
    </source>
</evidence>
<evidence type="ECO:0000313" key="1">
    <source>
        <dbReference type="EMBL" id="CAD8122709.1"/>
    </source>
</evidence>
<organism evidence="1 2">
    <name type="scientific">Paramecium sonneborni</name>
    <dbReference type="NCBI Taxonomy" id="65129"/>
    <lineage>
        <taxon>Eukaryota</taxon>
        <taxon>Sar</taxon>
        <taxon>Alveolata</taxon>
        <taxon>Ciliophora</taxon>
        <taxon>Intramacronucleata</taxon>
        <taxon>Oligohymenophorea</taxon>
        <taxon>Peniculida</taxon>
        <taxon>Parameciidae</taxon>
        <taxon>Paramecium</taxon>
    </lineage>
</organism>
<dbReference type="AlphaFoldDB" id="A0A8S1R4Z9"/>
<comment type="caution">
    <text evidence="1">The sequence shown here is derived from an EMBL/GenBank/DDBJ whole genome shotgun (WGS) entry which is preliminary data.</text>
</comment>
<dbReference type="OrthoDB" id="294314at2759"/>
<name>A0A8S1R4Z9_9CILI</name>
<dbReference type="Proteomes" id="UP000692954">
    <property type="component" value="Unassembled WGS sequence"/>
</dbReference>
<keyword evidence="2" id="KW-1185">Reference proteome</keyword>
<accession>A0A8S1R4Z9</accession>
<reference evidence="1" key="1">
    <citation type="submission" date="2021-01" db="EMBL/GenBank/DDBJ databases">
        <authorList>
            <consortium name="Genoscope - CEA"/>
            <person name="William W."/>
        </authorList>
    </citation>
    <scope>NUCLEOTIDE SEQUENCE</scope>
</reference>
<protein>
    <submittedName>
        <fullName evidence="1">Uncharacterized protein</fullName>
    </submittedName>
</protein>
<dbReference type="EMBL" id="CAJJDN010000140">
    <property type="protein sequence ID" value="CAD8122709.1"/>
    <property type="molecule type" value="Genomic_DNA"/>
</dbReference>
<gene>
    <name evidence="1" type="ORF">PSON_ATCC_30995.1.T1400047</name>
</gene>
<sequence length="84" mass="9748">MDSFNLLNNRFMQSALERKSLRSLNLSQKNLDTQSKSSEYDLWDRNDGLDSPMTPKIKIPSEFQPKLIKTVRISNSRLSCKDLN</sequence>